<feature type="compositionally biased region" description="Basic and acidic residues" evidence="1">
    <location>
        <begin position="25"/>
        <end position="40"/>
    </location>
</feature>
<accession>A0A843TZX9</accession>
<feature type="non-terminal residue" evidence="2">
    <location>
        <position position="1"/>
    </location>
</feature>
<keyword evidence="3" id="KW-1185">Reference proteome</keyword>
<reference evidence="2" key="1">
    <citation type="submission" date="2017-07" db="EMBL/GenBank/DDBJ databases">
        <title>Taro Niue Genome Assembly and Annotation.</title>
        <authorList>
            <person name="Atibalentja N."/>
            <person name="Keating K."/>
            <person name="Fields C.J."/>
        </authorList>
    </citation>
    <scope>NUCLEOTIDE SEQUENCE</scope>
    <source>
        <strain evidence="2">Niue_2</strain>
        <tissue evidence="2">Leaf</tissue>
    </source>
</reference>
<sequence>MSSRIFRQWGRADLPTCNGWSNWTKAEKSTEGNDHREDPWGSKVALGNGCQTGQVMLKNRAPNQQMIGATRNEPQTSTEGEDGSLKVLFPGLADAKPNAVEQSSQPADGRNNWIKAERSTEGEDELLQLRLVVGTGKDPEVTSDGDIEVLV</sequence>
<evidence type="ECO:0000313" key="2">
    <source>
        <dbReference type="EMBL" id="MQL75397.1"/>
    </source>
</evidence>
<evidence type="ECO:0000256" key="1">
    <source>
        <dbReference type="SAM" id="MobiDB-lite"/>
    </source>
</evidence>
<evidence type="ECO:0000313" key="3">
    <source>
        <dbReference type="Proteomes" id="UP000652761"/>
    </source>
</evidence>
<dbReference type="Proteomes" id="UP000652761">
    <property type="component" value="Unassembled WGS sequence"/>
</dbReference>
<dbReference type="EMBL" id="NMUH01000250">
    <property type="protein sequence ID" value="MQL75397.1"/>
    <property type="molecule type" value="Genomic_DNA"/>
</dbReference>
<dbReference type="AlphaFoldDB" id="A0A843TZX9"/>
<feature type="region of interest" description="Disordered" evidence="1">
    <location>
        <begin position="20"/>
        <end position="48"/>
    </location>
</feature>
<name>A0A843TZX9_COLES</name>
<organism evidence="2 3">
    <name type="scientific">Colocasia esculenta</name>
    <name type="common">Wild taro</name>
    <name type="synonym">Arum esculentum</name>
    <dbReference type="NCBI Taxonomy" id="4460"/>
    <lineage>
        <taxon>Eukaryota</taxon>
        <taxon>Viridiplantae</taxon>
        <taxon>Streptophyta</taxon>
        <taxon>Embryophyta</taxon>
        <taxon>Tracheophyta</taxon>
        <taxon>Spermatophyta</taxon>
        <taxon>Magnoliopsida</taxon>
        <taxon>Liliopsida</taxon>
        <taxon>Araceae</taxon>
        <taxon>Aroideae</taxon>
        <taxon>Colocasieae</taxon>
        <taxon>Colocasia</taxon>
    </lineage>
</organism>
<proteinExistence type="predicted"/>
<gene>
    <name evidence="2" type="ORF">Taro_007764</name>
</gene>
<comment type="caution">
    <text evidence="2">The sequence shown here is derived from an EMBL/GenBank/DDBJ whole genome shotgun (WGS) entry which is preliminary data.</text>
</comment>
<protein>
    <submittedName>
        <fullName evidence="2">Uncharacterized protein</fullName>
    </submittedName>
</protein>